<dbReference type="AlphaFoldDB" id="A0A0E9S7N2"/>
<dbReference type="EMBL" id="GBXM01071887">
    <property type="protein sequence ID" value="JAH36690.1"/>
    <property type="molecule type" value="Transcribed_RNA"/>
</dbReference>
<name>A0A0E9S7N2_ANGAN</name>
<reference evidence="1" key="2">
    <citation type="journal article" date="2015" name="Fish Shellfish Immunol.">
        <title>Early steps in the European eel (Anguilla anguilla)-Vibrio vulnificus interaction in the gills: Role of the RtxA13 toxin.</title>
        <authorList>
            <person name="Callol A."/>
            <person name="Pajuelo D."/>
            <person name="Ebbesson L."/>
            <person name="Teles M."/>
            <person name="MacKenzie S."/>
            <person name="Amaro C."/>
        </authorList>
    </citation>
    <scope>NUCLEOTIDE SEQUENCE</scope>
</reference>
<sequence>MPLLLWHGHIKPLKTNSDAFQHQAFVRESKSVLALE</sequence>
<protein>
    <submittedName>
        <fullName evidence="1">Uncharacterized protein</fullName>
    </submittedName>
</protein>
<evidence type="ECO:0000313" key="1">
    <source>
        <dbReference type="EMBL" id="JAH36690.1"/>
    </source>
</evidence>
<organism evidence="1">
    <name type="scientific">Anguilla anguilla</name>
    <name type="common">European freshwater eel</name>
    <name type="synonym">Muraena anguilla</name>
    <dbReference type="NCBI Taxonomy" id="7936"/>
    <lineage>
        <taxon>Eukaryota</taxon>
        <taxon>Metazoa</taxon>
        <taxon>Chordata</taxon>
        <taxon>Craniata</taxon>
        <taxon>Vertebrata</taxon>
        <taxon>Euteleostomi</taxon>
        <taxon>Actinopterygii</taxon>
        <taxon>Neopterygii</taxon>
        <taxon>Teleostei</taxon>
        <taxon>Anguilliformes</taxon>
        <taxon>Anguillidae</taxon>
        <taxon>Anguilla</taxon>
    </lineage>
</organism>
<accession>A0A0E9S7N2</accession>
<reference evidence="1" key="1">
    <citation type="submission" date="2014-11" db="EMBL/GenBank/DDBJ databases">
        <authorList>
            <person name="Amaro Gonzalez C."/>
        </authorList>
    </citation>
    <scope>NUCLEOTIDE SEQUENCE</scope>
</reference>
<proteinExistence type="predicted"/>